<dbReference type="Pfam" id="PF03454">
    <property type="entry name" value="MoeA_C"/>
    <property type="match status" value="1"/>
</dbReference>
<dbReference type="FunFam" id="2.40.340.10:FF:000003">
    <property type="entry name" value="Molybdopterin molybdenumtransferase"/>
    <property type="match status" value="1"/>
</dbReference>
<dbReference type="EMBL" id="AP024718">
    <property type="protein sequence ID" value="BCX89573.1"/>
    <property type="molecule type" value="Genomic_DNA"/>
</dbReference>
<dbReference type="InterPro" id="IPR005111">
    <property type="entry name" value="MoeA_C_domain_IV"/>
</dbReference>
<keyword evidence="7 13" id="KW-0500">Molybdenum</keyword>
<dbReference type="Proteomes" id="UP001321450">
    <property type="component" value="Chromosome"/>
</dbReference>
<dbReference type="InterPro" id="IPR036135">
    <property type="entry name" value="MoeA_linker/N_sf"/>
</dbReference>
<feature type="domain" description="MoaB/Mog" evidence="14">
    <location>
        <begin position="194"/>
        <end position="332"/>
    </location>
</feature>
<dbReference type="EC" id="2.10.1.1" evidence="5 13"/>
<dbReference type="FunFam" id="3.40.980.10:FF:000004">
    <property type="entry name" value="Molybdopterin molybdenumtransferase"/>
    <property type="match status" value="1"/>
</dbReference>
<keyword evidence="8 13" id="KW-0808">Transferase</keyword>
<dbReference type="InterPro" id="IPR036425">
    <property type="entry name" value="MoaB/Mog-like_dom_sf"/>
</dbReference>
<evidence type="ECO:0000313" key="16">
    <source>
        <dbReference type="Proteomes" id="UP001321450"/>
    </source>
</evidence>
<proteinExistence type="inferred from homology"/>
<accession>A0AAU9CH16</accession>
<dbReference type="PANTHER" id="PTHR10192:SF5">
    <property type="entry name" value="GEPHYRIN"/>
    <property type="match status" value="1"/>
</dbReference>
<evidence type="ECO:0000313" key="15">
    <source>
        <dbReference type="EMBL" id="BCX89573.1"/>
    </source>
</evidence>
<comment type="pathway">
    <text evidence="3 13">Cofactor biosynthesis; molybdopterin biosynthesis.</text>
</comment>
<dbReference type="NCBIfam" id="NF045515">
    <property type="entry name" value="Glp_gephyrin"/>
    <property type="match status" value="1"/>
</dbReference>
<dbReference type="Pfam" id="PF00994">
    <property type="entry name" value="MoCF_biosynth"/>
    <property type="match status" value="1"/>
</dbReference>
<dbReference type="InterPro" id="IPR005110">
    <property type="entry name" value="MoeA_linker/N"/>
</dbReference>
<dbReference type="InterPro" id="IPR036688">
    <property type="entry name" value="MoeA_C_domain_IV_sf"/>
</dbReference>
<evidence type="ECO:0000256" key="4">
    <source>
        <dbReference type="ARBA" id="ARBA00010763"/>
    </source>
</evidence>
<evidence type="ECO:0000256" key="2">
    <source>
        <dbReference type="ARBA" id="ARBA00002901"/>
    </source>
</evidence>
<comment type="similarity">
    <text evidence="4 13">Belongs to the MoeA family.</text>
</comment>
<dbReference type="CDD" id="cd00887">
    <property type="entry name" value="MoeA"/>
    <property type="match status" value="1"/>
</dbReference>
<dbReference type="NCBIfam" id="TIGR00177">
    <property type="entry name" value="molyb_syn"/>
    <property type="match status" value="1"/>
</dbReference>
<evidence type="ECO:0000256" key="8">
    <source>
        <dbReference type="ARBA" id="ARBA00022679"/>
    </source>
</evidence>
<evidence type="ECO:0000256" key="3">
    <source>
        <dbReference type="ARBA" id="ARBA00005046"/>
    </source>
</evidence>
<keyword evidence="9 13" id="KW-0479">Metal-binding</keyword>
<dbReference type="GO" id="GO:0005829">
    <property type="term" value="C:cytosol"/>
    <property type="evidence" value="ECO:0007669"/>
    <property type="project" value="TreeGrafter"/>
</dbReference>
<dbReference type="SUPFAM" id="SSF63882">
    <property type="entry name" value="MoeA N-terminal region -like"/>
    <property type="match status" value="1"/>
</dbReference>
<evidence type="ECO:0000256" key="11">
    <source>
        <dbReference type="ARBA" id="ARBA00023150"/>
    </source>
</evidence>
<comment type="cofactor">
    <cofactor evidence="1 13">
        <name>Mg(2+)</name>
        <dbReference type="ChEBI" id="CHEBI:18420"/>
    </cofactor>
</comment>
<reference evidence="16" key="1">
    <citation type="journal article" date="2024" name="Int. J. Syst. Evol. Microbiol.">
        <title>Methylomarinovum tepidoasis sp. nov., a moderately thermophilic methanotroph of the family Methylothermaceae isolated from a deep-sea hydrothermal field.</title>
        <authorList>
            <person name="Hirayama H."/>
            <person name="Takaki Y."/>
            <person name="Abe M."/>
            <person name="Miyazaki M."/>
            <person name="Uematsu K."/>
            <person name="Matsui Y."/>
            <person name="Takai K."/>
        </authorList>
    </citation>
    <scope>NUCLEOTIDE SEQUENCE [LARGE SCALE GENOMIC DNA]</scope>
    <source>
        <strain evidence="16">IN45</strain>
    </source>
</reference>
<evidence type="ECO:0000256" key="9">
    <source>
        <dbReference type="ARBA" id="ARBA00022723"/>
    </source>
</evidence>
<evidence type="ECO:0000259" key="14">
    <source>
        <dbReference type="SMART" id="SM00852"/>
    </source>
</evidence>
<dbReference type="SMART" id="SM00852">
    <property type="entry name" value="MoCF_biosynth"/>
    <property type="match status" value="1"/>
</dbReference>
<evidence type="ECO:0000256" key="13">
    <source>
        <dbReference type="RuleBase" id="RU365090"/>
    </source>
</evidence>
<dbReference type="SUPFAM" id="SSF53218">
    <property type="entry name" value="Molybdenum cofactor biosynthesis proteins"/>
    <property type="match status" value="1"/>
</dbReference>
<evidence type="ECO:0000256" key="5">
    <source>
        <dbReference type="ARBA" id="ARBA00013269"/>
    </source>
</evidence>
<keyword evidence="11 13" id="KW-0501">Molybdenum cofactor biosynthesis</keyword>
<name>A0AAU9CH16_9GAMM</name>
<sequence length="422" mass="45209">MTHSIPQPNCVDSPAAGALTVEAAGQRILEATTAIAGEACIPLHHGLHRILATAVTAPLDVPAHTNAAVDGFALRGADLPDEENSRLPIVGTALAGHPWPHPLAPGQAVRIMTGAPLPAGADTVLMQEQVTEMAGYLVIPPGHKPGENVRLAGEDLRRGETVLEAGRYLLPPDLGLIASLGRLEVTVKRRLRVALVSTGDEILPQGAPHAPGKLYDSNRFSLRGALQARLGVELLDGGIVPDEEARLERRFRTLADKCDVIIASGGVSVGSADYTKSVLARLGGIEFWKVAIKPGRPLAFGHIGDCLFFGLPGNPVAVLVTFYRFVLPALFKRAGAREIPMIPTFPARVRERLHKKPGRTEFQRGILERDSQGRWQVRTTGRQGSGILSSMSCADCFIVLEHDRGPVRPGEWVEVLPFAALM</sequence>
<evidence type="ECO:0000256" key="6">
    <source>
        <dbReference type="ARBA" id="ARBA00021108"/>
    </source>
</evidence>
<evidence type="ECO:0000256" key="10">
    <source>
        <dbReference type="ARBA" id="ARBA00022842"/>
    </source>
</evidence>
<dbReference type="SUPFAM" id="SSF63867">
    <property type="entry name" value="MoeA C-terminal domain-like"/>
    <property type="match status" value="1"/>
</dbReference>
<keyword evidence="16" id="KW-1185">Reference proteome</keyword>
<dbReference type="GO" id="GO:0061599">
    <property type="term" value="F:molybdopterin molybdotransferase activity"/>
    <property type="evidence" value="ECO:0007669"/>
    <property type="project" value="UniProtKB-UniRule"/>
</dbReference>
<dbReference type="Gene3D" id="2.40.340.10">
    <property type="entry name" value="MoeA, C-terminal, domain IV"/>
    <property type="match status" value="1"/>
</dbReference>
<dbReference type="Pfam" id="PF03453">
    <property type="entry name" value="MoeA_N"/>
    <property type="match status" value="1"/>
</dbReference>
<dbReference type="Gene3D" id="2.170.190.11">
    <property type="entry name" value="Molybdopterin biosynthesis moea protein, domain 3"/>
    <property type="match status" value="1"/>
</dbReference>
<dbReference type="Gene3D" id="3.40.980.10">
    <property type="entry name" value="MoaB/Mog-like domain"/>
    <property type="match status" value="1"/>
</dbReference>
<dbReference type="PROSITE" id="PS01079">
    <property type="entry name" value="MOCF_BIOSYNTHESIS_2"/>
    <property type="match status" value="1"/>
</dbReference>
<dbReference type="GO" id="GO:0046872">
    <property type="term" value="F:metal ion binding"/>
    <property type="evidence" value="ECO:0007669"/>
    <property type="project" value="UniProtKB-UniRule"/>
</dbReference>
<dbReference type="RefSeq" id="WP_286291955.1">
    <property type="nucleotide sequence ID" value="NZ_AP024718.1"/>
</dbReference>
<dbReference type="PANTHER" id="PTHR10192">
    <property type="entry name" value="MOLYBDOPTERIN BIOSYNTHESIS PROTEIN"/>
    <property type="match status" value="1"/>
</dbReference>
<dbReference type="InterPro" id="IPR008284">
    <property type="entry name" value="MoCF_biosynth_CS"/>
</dbReference>
<gene>
    <name evidence="15" type="ORF">MIN45_P1946</name>
</gene>
<dbReference type="Gene3D" id="3.90.105.10">
    <property type="entry name" value="Molybdopterin biosynthesis moea protein, domain 2"/>
    <property type="match status" value="1"/>
</dbReference>
<evidence type="ECO:0000256" key="7">
    <source>
        <dbReference type="ARBA" id="ARBA00022505"/>
    </source>
</evidence>
<protein>
    <recommendedName>
        <fullName evidence="6 13">Molybdopterin molybdenumtransferase</fullName>
        <ecNumber evidence="5 13">2.10.1.1</ecNumber>
    </recommendedName>
</protein>
<evidence type="ECO:0000256" key="1">
    <source>
        <dbReference type="ARBA" id="ARBA00001946"/>
    </source>
</evidence>
<keyword evidence="10 13" id="KW-0460">Magnesium</keyword>
<comment type="function">
    <text evidence="2 13">Catalyzes the insertion of molybdate into adenylated molybdopterin with the concomitant release of AMP.</text>
</comment>
<dbReference type="GO" id="GO:0006777">
    <property type="term" value="P:Mo-molybdopterin cofactor biosynthetic process"/>
    <property type="evidence" value="ECO:0007669"/>
    <property type="project" value="UniProtKB-UniRule"/>
</dbReference>
<organism evidence="15 16">
    <name type="scientific">Methylomarinovum tepidoasis</name>
    <dbReference type="NCBI Taxonomy" id="2840183"/>
    <lineage>
        <taxon>Bacteria</taxon>
        <taxon>Pseudomonadati</taxon>
        <taxon>Pseudomonadota</taxon>
        <taxon>Gammaproteobacteria</taxon>
        <taxon>Methylococcales</taxon>
        <taxon>Methylothermaceae</taxon>
        <taxon>Methylomarinovum</taxon>
    </lineage>
</organism>
<comment type="catalytic activity">
    <reaction evidence="12">
        <text>adenylyl-molybdopterin + molybdate = Mo-molybdopterin + AMP + H(+)</text>
        <dbReference type="Rhea" id="RHEA:35047"/>
        <dbReference type="ChEBI" id="CHEBI:15378"/>
        <dbReference type="ChEBI" id="CHEBI:36264"/>
        <dbReference type="ChEBI" id="CHEBI:62727"/>
        <dbReference type="ChEBI" id="CHEBI:71302"/>
        <dbReference type="ChEBI" id="CHEBI:456215"/>
        <dbReference type="EC" id="2.10.1.1"/>
    </reaction>
</comment>
<dbReference type="KEGG" id="meiy:MIN45_P1946"/>
<dbReference type="AlphaFoldDB" id="A0AAU9CH16"/>
<dbReference type="InterPro" id="IPR038987">
    <property type="entry name" value="MoeA-like"/>
</dbReference>
<dbReference type="InterPro" id="IPR001453">
    <property type="entry name" value="MoaB/Mog_dom"/>
</dbReference>
<evidence type="ECO:0000256" key="12">
    <source>
        <dbReference type="ARBA" id="ARBA00047317"/>
    </source>
</evidence>